<feature type="coiled-coil region" evidence="1">
    <location>
        <begin position="552"/>
        <end position="579"/>
    </location>
</feature>
<keyword evidence="1" id="KW-0175">Coiled coil</keyword>
<feature type="region of interest" description="Disordered" evidence="2">
    <location>
        <begin position="1"/>
        <end position="117"/>
    </location>
</feature>
<evidence type="ECO:0000256" key="1">
    <source>
        <dbReference type="SAM" id="Coils"/>
    </source>
</evidence>
<feature type="compositionally biased region" description="Basic and acidic residues" evidence="2">
    <location>
        <begin position="62"/>
        <end position="81"/>
    </location>
</feature>
<feature type="region of interest" description="Disordered" evidence="2">
    <location>
        <begin position="494"/>
        <end position="515"/>
    </location>
</feature>
<evidence type="ECO:0000313" key="5">
    <source>
        <dbReference type="Proteomes" id="UP000789595"/>
    </source>
</evidence>
<reference evidence="4" key="2">
    <citation type="submission" date="2021-11" db="EMBL/GenBank/DDBJ databases">
        <authorList>
            <consortium name="Genoscope - CEA"/>
            <person name="William W."/>
        </authorList>
    </citation>
    <scope>NUCLEOTIDE SEQUENCE</scope>
</reference>
<feature type="compositionally biased region" description="Basic residues" evidence="2">
    <location>
        <begin position="20"/>
        <end position="29"/>
    </location>
</feature>
<organism evidence="3">
    <name type="scientific">Pelagomonas calceolata</name>
    <dbReference type="NCBI Taxonomy" id="35677"/>
    <lineage>
        <taxon>Eukaryota</taxon>
        <taxon>Sar</taxon>
        <taxon>Stramenopiles</taxon>
        <taxon>Ochrophyta</taxon>
        <taxon>Pelagophyceae</taxon>
        <taxon>Pelagomonadales</taxon>
        <taxon>Pelagomonadaceae</taxon>
        <taxon>Pelagomonas</taxon>
    </lineage>
</organism>
<reference evidence="3" key="1">
    <citation type="submission" date="2021-01" db="EMBL/GenBank/DDBJ databases">
        <authorList>
            <person name="Corre E."/>
            <person name="Pelletier E."/>
            <person name="Niang G."/>
            <person name="Scheremetjew M."/>
            <person name="Finn R."/>
            <person name="Kale V."/>
            <person name="Holt S."/>
            <person name="Cochrane G."/>
            <person name="Meng A."/>
            <person name="Brown T."/>
            <person name="Cohen L."/>
        </authorList>
    </citation>
    <scope>NUCLEOTIDE SEQUENCE</scope>
    <source>
        <strain evidence="3">CCMP1756</strain>
    </source>
</reference>
<evidence type="ECO:0000313" key="3">
    <source>
        <dbReference type="EMBL" id="CAE0694975.1"/>
    </source>
</evidence>
<dbReference type="AlphaFoldDB" id="A0A7S3ZV48"/>
<dbReference type="Proteomes" id="UP000789595">
    <property type="component" value="Unassembled WGS sequence"/>
</dbReference>
<keyword evidence="5" id="KW-1185">Reference proteome</keyword>
<feature type="region of interest" description="Disordered" evidence="2">
    <location>
        <begin position="449"/>
        <end position="468"/>
    </location>
</feature>
<evidence type="ECO:0000256" key="2">
    <source>
        <dbReference type="SAM" id="MobiDB-lite"/>
    </source>
</evidence>
<accession>A0A7S3ZV48</accession>
<dbReference type="EMBL" id="CAKKNE010000005">
    <property type="protein sequence ID" value="CAH0377121.1"/>
    <property type="molecule type" value="Genomic_DNA"/>
</dbReference>
<evidence type="ECO:0000313" key="4">
    <source>
        <dbReference type="EMBL" id="CAH0377121.1"/>
    </source>
</evidence>
<name>A0A7S3ZV48_9STRA</name>
<protein>
    <submittedName>
        <fullName evidence="3">Uncharacterized protein</fullName>
    </submittedName>
</protein>
<gene>
    <name evidence="3" type="ORF">PCAL00307_LOCUS10411</name>
    <name evidence="4" type="ORF">PECAL_5P17020</name>
</gene>
<sequence length="684" mass="72572">MVRGLTSDSDDSDAPSPRPIAKKKPKRRYSAADPLATSESEDESPPPRPVARKKTKPAPAPEVKREAVKVEKKPVELEPRPKPQPAKRKPAPAPKPPPKRKKPAPPAADDEEKELQTKTATAAVALWCRVKDLEEKKKRLKRVFDKLPKALADAAKEALKRKETAEEADAKEAAAAADAAMAALRAADEPEAFDELAEPENPVAGDAADEPVATLRGPVSASVLAALTAPAPAAEVPSAGTASVLPKNIVECVLIKRKAELLGALDIKSLSAVFQTSSTLAALADDASTWHRVYAARRAAPRAAPDAGLAMQTEEQDYAPLIPAPFGGGGGGGGAMDDDDVQLMAAPAAAPVHAMIIDDDEAPAEPEPGVTTVDEALGGHEATATAKKALLRAEDVTEEALGEDPGDAHVMLSVTNASAGRPRALEAGVYGISDEERAALDKVLEPAGVRSSFKSPGASSGGGPQYRPEDAEQIFVDAGGGMAGTLEVCRRAEAAQDAKGGDDDEEGLPPLIFEDPNGLLKPEKKAVVRITFRGQRDRDNEVPPDLDLAIAIKECSLELKDQDAALEAIKDDLRQWENATFKVENGTVKVGKWTPPQHGPVLEVNKDLWWDALDDAQREAVIRAGFVRMMHAKKEHMRLTVKEASAAPYALDSARNNGRVRVAATIQGKTVRGEACRYDAYESS</sequence>
<proteinExistence type="predicted"/>
<dbReference type="EMBL" id="HBIW01012133">
    <property type="protein sequence ID" value="CAE0694975.1"/>
    <property type="molecule type" value="Transcribed_RNA"/>
</dbReference>